<protein>
    <submittedName>
        <fullName evidence="3">Uncharacterized protein</fullName>
    </submittedName>
</protein>
<evidence type="ECO:0000256" key="1">
    <source>
        <dbReference type="SAM" id="MobiDB-lite"/>
    </source>
</evidence>
<feature type="region of interest" description="Disordered" evidence="1">
    <location>
        <begin position="67"/>
        <end position="107"/>
    </location>
</feature>
<feature type="compositionally biased region" description="Basic and acidic residues" evidence="1">
    <location>
        <begin position="67"/>
        <end position="81"/>
    </location>
</feature>
<evidence type="ECO:0000313" key="2">
    <source>
        <dbReference type="Proteomes" id="UP000887561"/>
    </source>
</evidence>
<dbReference type="WBParaSite" id="scaffold3838_cov175.g7220">
    <property type="protein sequence ID" value="scaffold3838_cov175.g7220"/>
    <property type="gene ID" value="scaffold3838_cov175.g7220"/>
</dbReference>
<dbReference type="Proteomes" id="UP000887561">
    <property type="component" value="Unplaced"/>
</dbReference>
<sequence length="107" mass="12088">MNTMVPDRYFHLQGIVSDYMSNESKDGFVDHIIKACLQQDPNDRPTIDDILKFLNGDIAHFDYELREMEKETGKKPKEGGKSGKGKLPENSGKGKHSGKKEKHLKLG</sequence>
<reference evidence="3" key="1">
    <citation type="submission" date="2022-11" db="UniProtKB">
        <authorList>
            <consortium name="WormBaseParasite"/>
        </authorList>
    </citation>
    <scope>IDENTIFICATION</scope>
</reference>
<dbReference type="AlphaFoldDB" id="A0A915MJC6"/>
<accession>A0A915MJC6</accession>
<organism evidence="2 3">
    <name type="scientific">Meloidogyne javanica</name>
    <name type="common">Root-knot nematode worm</name>
    <dbReference type="NCBI Taxonomy" id="6303"/>
    <lineage>
        <taxon>Eukaryota</taxon>
        <taxon>Metazoa</taxon>
        <taxon>Ecdysozoa</taxon>
        <taxon>Nematoda</taxon>
        <taxon>Chromadorea</taxon>
        <taxon>Rhabditida</taxon>
        <taxon>Tylenchina</taxon>
        <taxon>Tylenchomorpha</taxon>
        <taxon>Tylenchoidea</taxon>
        <taxon>Meloidogynidae</taxon>
        <taxon>Meloidogyninae</taxon>
        <taxon>Meloidogyne</taxon>
        <taxon>Meloidogyne incognita group</taxon>
    </lineage>
</organism>
<proteinExistence type="predicted"/>
<feature type="compositionally biased region" description="Basic residues" evidence="1">
    <location>
        <begin position="93"/>
        <end position="107"/>
    </location>
</feature>
<dbReference type="Gene3D" id="1.10.510.10">
    <property type="entry name" value="Transferase(Phosphotransferase) domain 1"/>
    <property type="match status" value="1"/>
</dbReference>
<name>A0A915MJC6_MELJA</name>
<dbReference type="InterPro" id="IPR011009">
    <property type="entry name" value="Kinase-like_dom_sf"/>
</dbReference>
<dbReference type="SUPFAM" id="SSF56112">
    <property type="entry name" value="Protein kinase-like (PK-like)"/>
    <property type="match status" value="1"/>
</dbReference>
<evidence type="ECO:0000313" key="3">
    <source>
        <dbReference type="WBParaSite" id="scaffold3838_cov175.g7220"/>
    </source>
</evidence>
<keyword evidence="2" id="KW-1185">Reference proteome</keyword>